<protein>
    <submittedName>
        <fullName evidence="3">Glycosyltransferase</fullName>
        <ecNumber evidence="3">2.4.-.-</ecNumber>
    </submittedName>
</protein>
<dbReference type="PANTHER" id="PTHR45947:SF3">
    <property type="entry name" value="SULFOQUINOVOSYL TRANSFERASE SQD2"/>
    <property type="match status" value="1"/>
</dbReference>
<dbReference type="EMBL" id="JAPDNT010000009">
    <property type="protein sequence ID" value="MCW3475478.1"/>
    <property type="molecule type" value="Genomic_DNA"/>
</dbReference>
<dbReference type="EC" id="2.4.-.-" evidence="3"/>
<dbReference type="InterPro" id="IPR028098">
    <property type="entry name" value="Glyco_trans_4-like_N"/>
</dbReference>
<sequence>MRVAIVHEWLQSYAGAERVLEQLIACFPEADIFATVDVVPEGQRGFLQGRPVRTSFIQRLPFARTRFRAYLGLMPLAVEQYDLSGYDVVISSHHAVAKGVLTGPDTLHVSYVHSPMRYAWDLQHQYLRQLGLARGVRGAVVRWLLSRLRMWDARTADGVDVFVANSSHVARRIRKCYRREALVIPPPVDVGTFRIGGARSDFYLVASRLVAYKRVDLVVEAFAAMPDRRLVVAGDGPEWARVVKAARGAANIAFRGAVAQDELVRLMQEARAFVFAAEEDFGIALVEAQACGTPVIALGRGGARDIVREDDPATGLFFQEQTASAIAAAVRRFEADAGRISPQACRRNALRFTVETFRTRITELVAREAAAAYG</sequence>
<gene>
    <name evidence="3" type="ORF">OL599_12915</name>
</gene>
<organism evidence="3 4">
    <name type="scientific">Limobrevibacterium gyesilva</name>
    <dbReference type="NCBI Taxonomy" id="2991712"/>
    <lineage>
        <taxon>Bacteria</taxon>
        <taxon>Pseudomonadati</taxon>
        <taxon>Pseudomonadota</taxon>
        <taxon>Alphaproteobacteria</taxon>
        <taxon>Acetobacterales</taxon>
        <taxon>Acetobacteraceae</taxon>
        <taxon>Limobrevibacterium</taxon>
    </lineage>
</organism>
<evidence type="ECO:0000313" key="4">
    <source>
        <dbReference type="Proteomes" id="UP001165679"/>
    </source>
</evidence>
<dbReference type="AlphaFoldDB" id="A0AA41YRX5"/>
<dbReference type="Pfam" id="PF00534">
    <property type="entry name" value="Glycos_transf_1"/>
    <property type="match status" value="1"/>
</dbReference>
<dbReference type="Pfam" id="PF13439">
    <property type="entry name" value="Glyco_transf_4"/>
    <property type="match status" value="1"/>
</dbReference>
<feature type="domain" description="Glycosyltransferase subfamily 4-like N-terminal" evidence="2">
    <location>
        <begin position="15"/>
        <end position="190"/>
    </location>
</feature>
<evidence type="ECO:0000313" key="3">
    <source>
        <dbReference type="EMBL" id="MCW3475478.1"/>
    </source>
</evidence>
<evidence type="ECO:0000259" key="1">
    <source>
        <dbReference type="Pfam" id="PF00534"/>
    </source>
</evidence>
<feature type="domain" description="Glycosyl transferase family 1" evidence="1">
    <location>
        <begin position="201"/>
        <end position="349"/>
    </location>
</feature>
<reference evidence="3" key="1">
    <citation type="submission" date="2022-09" db="EMBL/GenBank/DDBJ databases">
        <title>Rhodovastum sp. nov. RN2-1 isolated from soil in Seongnam, South Korea.</title>
        <authorList>
            <person name="Le N.T."/>
        </authorList>
    </citation>
    <scope>NUCLEOTIDE SEQUENCE</scope>
    <source>
        <strain evidence="3">RN2-1</strain>
    </source>
</reference>
<keyword evidence="3" id="KW-0808">Transferase</keyword>
<dbReference type="Proteomes" id="UP001165679">
    <property type="component" value="Unassembled WGS sequence"/>
</dbReference>
<proteinExistence type="predicted"/>
<reference evidence="3" key="2">
    <citation type="submission" date="2022-10" db="EMBL/GenBank/DDBJ databases">
        <authorList>
            <person name="Trinh H.N."/>
        </authorList>
    </citation>
    <scope>NUCLEOTIDE SEQUENCE</scope>
    <source>
        <strain evidence="3">RN2-1</strain>
    </source>
</reference>
<name>A0AA41YRX5_9PROT</name>
<evidence type="ECO:0000259" key="2">
    <source>
        <dbReference type="Pfam" id="PF13439"/>
    </source>
</evidence>
<dbReference type="RefSeq" id="WP_264714194.1">
    <property type="nucleotide sequence ID" value="NZ_JAPDNT010000009.1"/>
</dbReference>
<keyword evidence="3" id="KW-0328">Glycosyltransferase</keyword>
<dbReference type="SUPFAM" id="SSF53756">
    <property type="entry name" value="UDP-Glycosyltransferase/glycogen phosphorylase"/>
    <property type="match status" value="1"/>
</dbReference>
<comment type="caution">
    <text evidence="3">The sequence shown here is derived from an EMBL/GenBank/DDBJ whole genome shotgun (WGS) entry which is preliminary data.</text>
</comment>
<dbReference type="InterPro" id="IPR050194">
    <property type="entry name" value="Glycosyltransferase_grp1"/>
</dbReference>
<dbReference type="PANTHER" id="PTHR45947">
    <property type="entry name" value="SULFOQUINOVOSYL TRANSFERASE SQD2"/>
    <property type="match status" value="1"/>
</dbReference>
<keyword evidence="4" id="KW-1185">Reference proteome</keyword>
<dbReference type="InterPro" id="IPR001296">
    <property type="entry name" value="Glyco_trans_1"/>
</dbReference>
<accession>A0AA41YRX5</accession>
<dbReference type="Gene3D" id="3.40.50.2000">
    <property type="entry name" value="Glycogen Phosphorylase B"/>
    <property type="match status" value="2"/>
</dbReference>
<dbReference type="GO" id="GO:0016757">
    <property type="term" value="F:glycosyltransferase activity"/>
    <property type="evidence" value="ECO:0007669"/>
    <property type="project" value="UniProtKB-KW"/>
</dbReference>